<dbReference type="EMBL" id="CM042889">
    <property type="protein sequence ID" value="KAI4319758.1"/>
    <property type="molecule type" value="Genomic_DNA"/>
</dbReference>
<comment type="caution">
    <text evidence="1">The sequence shown here is derived from an EMBL/GenBank/DDBJ whole genome shotgun (WGS) entry which is preliminary data.</text>
</comment>
<proteinExistence type="predicted"/>
<accession>A0ACB9M6X9</accession>
<reference evidence="2" key="1">
    <citation type="journal article" date="2023" name="Front. Plant Sci.">
        <title>Chromosomal-level genome assembly of Melastoma candidum provides insights into trichome evolution.</title>
        <authorList>
            <person name="Zhong Y."/>
            <person name="Wu W."/>
            <person name="Sun C."/>
            <person name="Zou P."/>
            <person name="Liu Y."/>
            <person name="Dai S."/>
            <person name="Zhou R."/>
        </authorList>
    </citation>
    <scope>NUCLEOTIDE SEQUENCE [LARGE SCALE GENOMIC DNA]</scope>
</reference>
<organism evidence="1 2">
    <name type="scientific">Melastoma candidum</name>
    <dbReference type="NCBI Taxonomy" id="119954"/>
    <lineage>
        <taxon>Eukaryota</taxon>
        <taxon>Viridiplantae</taxon>
        <taxon>Streptophyta</taxon>
        <taxon>Embryophyta</taxon>
        <taxon>Tracheophyta</taxon>
        <taxon>Spermatophyta</taxon>
        <taxon>Magnoliopsida</taxon>
        <taxon>eudicotyledons</taxon>
        <taxon>Gunneridae</taxon>
        <taxon>Pentapetalae</taxon>
        <taxon>rosids</taxon>
        <taxon>malvids</taxon>
        <taxon>Myrtales</taxon>
        <taxon>Melastomataceae</taxon>
        <taxon>Melastomatoideae</taxon>
        <taxon>Melastomateae</taxon>
        <taxon>Melastoma</taxon>
    </lineage>
</organism>
<evidence type="ECO:0000313" key="1">
    <source>
        <dbReference type="EMBL" id="KAI4319758.1"/>
    </source>
</evidence>
<protein>
    <submittedName>
        <fullName evidence="1">Uncharacterized protein</fullName>
    </submittedName>
</protein>
<keyword evidence="2" id="KW-1185">Reference proteome</keyword>
<evidence type="ECO:0000313" key="2">
    <source>
        <dbReference type="Proteomes" id="UP001057402"/>
    </source>
</evidence>
<dbReference type="Proteomes" id="UP001057402">
    <property type="component" value="Chromosome 10"/>
</dbReference>
<name>A0ACB9M6X9_9MYRT</name>
<gene>
    <name evidence="1" type="ORF">MLD38_033320</name>
</gene>
<sequence length="239" mass="26632">MSNRGSNGGDSPILGVMQTTEDTTSYHNGKVMVAAVVTLSVVVILVALLHLYARYVMRRQARRRAATRELGLPDIIQWQASAEPSKIGVDPLVLAALPMYAYRRVGGESDRESRMAAECIVCLSLLEEGEIMRILPNCRHVFHTECIDRWLWSHTICPVCRTEVEPRPQPEPEETAHDAESMTAPPPEGTSEEGIHPYRISGSSSRLSSFRRMLGRERSSKRVTSCGQPDDAAEDFERP</sequence>